<dbReference type="CDD" id="cd09390">
    <property type="entry name" value="LIM2_dLMO"/>
    <property type="match status" value="1"/>
</dbReference>
<dbReference type="STRING" id="471704.A0A195DCA8"/>
<dbReference type="PROSITE" id="PS00478">
    <property type="entry name" value="LIM_DOMAIN_1"/>
    <property type="match status" value="2"/>
</dbReference>
<dbReference type="GO" id="GO:0140297">
    <property type="term" value="F:DNA-binding transcription factor binding"/>
    <property type="evidence" value="ECO:0007669"/>
    <property type="project" value="TreeGrafter"/>
</dbReference>
<dbReference type="FunFam" id="2.10.110.10:FF:000016">
    <property type="entry name" value="LIM domain only 3"/>
    <property type="match status" value="1"/>
</dbReference>
<dbReference type="GO" id="GO:0045944">
    <property type="term" value="P:positive regulation of transcription by RNA polymerase II"/>
    <property type="evidence" value="ECO:0007669"/>
    <property type="project" value="TreeGrafter"/>
</dbReference>
<feature type="domain" description="LIM zinc-binding" evidence="6">
    <location>
        <begin position="18"/>
        <end position="80"/>
    </location>
</feature>
<dbReference type="SMART" id="SM00132">
    <property type="entry name" value="LIM"/>
    <property type="match status" value="2"/>
</dbReference>
<dbReference type="FunFam" id="2.10.110.10:FF:000015">
    <property type="entry name" value="LIM domain only 3"/>
    <property type="match status" value="1"/>
</dbReference>
<evidence type="ECO:0000313" key="7">
    <source>
        <dbReference type="EMBL" id="KYN10523.1"/>
    </source>
</evidence>
<proteinExistence type="predicted"/>
<dbReference type="GO" id="GO:0003713">
    <property type="term" value="F:transcription coactivator activity"/>
    <property type="evidence" value="ECO:0007669"/>
    <property type="project" value="TreeGrafter"/>
</dbReference>
<dbReference type="Proteomes" id="UP000078492">
    <property type="component" value="Unassembled WGS sequence"/>
</dbReference>
<dbReference type="AlphaFoldDB" id="A0A195DCA8"/>
<evidence type="ECO:0000259" key="6">
    <source>
        <dbReference type="PROSITE" id="PS50023"/>
    </source>
</evidence>
<dbReference type="Gene3D" id="2.10.110.10">
    <property type="entry name" value="Cysteine Rich Protein"/>
    <property type="match status" value="2"/>
</dbReference>
<dbReference type="PROSITE" id="PS50023">
    <property type="entry name" value="LIM_DOMAIN_2"/>
    <property type="match status" value="2"/>
</dbReference>
<keyword evidence="8" id="KW-1185">Reference proteome</keyword>
<evidence type="ECO:0000256" key="4">
    <source>
        <dbReference type="ARBA" id="ARBA00023038"/>
    </source>
</evidence>
<protein>
    <submittedName>
        <fullName evidence="7">Rhombotin-1</fullName>
    </submittedName>
</protein>
<dbReference type="EMBL" id="KQ980989">
    <property type="protein sequence ID" value="KYN10523.1"/>
    <property type="molecule type" value="Genomic_DNA"/>
</dbReference>
<evidence type="ECO:0000256" key="3">
    <source>
        <dbReference type="ARBA" id="ARBA00022833"/>
    </source>
</evidence>
<dbReference type="SUPFAM" id="SSF57716">
    <property type="entry name" value="Glucocorticoid receptor-like (DNA-binding domain)"/>
    <property type="match status" value="3"/>
</dbReference>
<evidence type="ECO:0000256" key="2">
    <source>
        <dbReference type="ARBA" id="ARBA00022737"/>
    </source>
</evidence>
<dbReference type="PANTHER" id="PTHR45787:SF12">
    <property type="entry name" value="BEADEX, ISOFORM D"/>
    <property type="match status" value="1"/>
</dbReference>
<evidence type="ECO:0000256" key="5">
    <source>
        <dbReference type="PROSITE-ProRule" id="PRU00125"/>
    </source>
</evidence>
<keyword evidence="1 5" id="KW-0479">Metal-binding</keyword>
<accession>A0A195DCA8</accession>
<reference evidence="7 8" key="1">
    <citation type="submission" date="2015-09" db="EMBL/GenBank/DDBJ databases">
        <title>Trachymyrmex cornetzi WGS genome.</title>
        <authorList>
            <person name="Nygaard S."/>
            <person name="Hu H."/>
            <person name="Boomsma J."/>
            <person name="Zhang G."/>
        </authorList>
    </citation>
    <scope>NUCLEOTIDE SEQUENCE [LARGE SCALE GENOMIC DNA]</scope>
    <source>
        <strain evidence="7">Tcor2-1</strain>
        <tissue evidence="7">Whole body</tissue>
    </source>
</reference>
<dbReference type="InterPro" id="IPR001781">
    <property type="entry name" value="Znf_LIM"/>
</dbReference>
<dbReference type="CDD" id="cd09388">
    <property type="entry name" value="LIM1_LMO1_LMO3"/>
    <property type="match status" value="1"/>
</dbReference>
<dbReference type="PANTHER" id="PTHR45787">
    <property type="entry name" value="LD11652P"/>
    <property type="match status" value="1"/>
</dbReference>
<keyword evidence="3 5" id="KW-0862">Zinc</keyword>
<dbReference type="Pfam" id="PF00412">
    <property type="entry name" value="LIM"/>
    <property type="match status" value="2"/>
</dbReference>
<keyword evidence="4 5" id="KW-0440">LIM domain</keyword>
<dbReference type="GO" id="GO:0005634">
    <property type="term" value="C:nucleus"/>
    <property type="evidence" value="ECO:0007669"/>
    <property type="project" value="TreeGrafter"/>
</dbReference>
<name>A0A195DCA8_9HYME</name>
<gene>
    <name evidence="7" type="ORF">ALC57_17128</name>
</gene>
<evidence type="ECO:0000256" key="1">
    <source>
        <dbReference type="ARBA" id="ARBA00022723"/>
    </source>
</evidence>
<dbReference type="GO" id="GO:0046872">
    <property type="term" value="F:metal ion binding"/>
    <property type="evidence" value="ECO:0007669"/>
    <property type="project" value="UniProtKB-KW"/>
</dbReference>
<keyword evidence="2" id="KW-0677">Repeat</keyword>
<feature type="domain" description="LIM zinc-binding" evidence="6">
    <location>
        <begin position="82"/>
        <end position="144"/>
    </location>
</feature>
<sequence>MTMDVSKSETNKNGSTQQECAGCGKTITERYLLKALDLYWHEDCLKCGCCDCRLGEVGSTLYTKANLILCKRDYLRLFGNTGCCAACNKQIPAFEMVMRARTNVYHLDCFACQQCTHRFCVGDRFYLCENKILCEYDYEERLAFANMALQSPASLAYIKRQLPPTPTPPGQNIHPGHNPLQAHQGLGQSVAQHNHVPNSRGSTTSSPTYRQILCAFRIWDVASSTFVITLSSKCSSLRLSSYSYLTRVHVSLFLAVRALNDLGIPRFLCLLRGVRIPLVYPRALNGRWAIRANGLRARQIRSTAIPAASIHFEFLPLVDFLLAFTAPATWKHLISITAMRLGNITSSFTSSFGLVLPLGTSRPETVLPSLFGTSRASRRLARSSRTSNFSLAKSLIDSQKETALLTSFLWKNDVTRMTQLFNFYCCSDEMRYFRQIYDGSEQDANRKTRGVTLARFHAGNSPESNPLSRKIELEVILKPAESVRRSINLASGTVIDFGVAEQRKAGSLADSELGFPTNHPRISCPSDENGRRRSDVVVMVVVVVPTTRGILMCYANSANGRNVQCEKIFELSLFNVQLVYKRPFYKTFHSRIALAEASHIYVPVSDLTLPLLLTKISTSYGRGYNMVYIYYNVLKAENEIFDTVFRISAPITLPLLRLPGDVTFSDNEAHECIRARGRADISERRLVDPNPGGMLGAQLC</sequence>
<dbReference type="InterPro" id="IPR050945">
    <property type="entry name" value="LMO_RBTN_TF"/>
</dbReference>
<evidence type="ECO:0000313" key="8">
    <source>
        <dbReference type="Proteomes" id="UP000078492"/>
    </source>
</evidence>
<organism evidence="7 8">
    <name type="scientific">Trachymyrmex cornetzi</name>
    <dbReference type="NCBI Taxonomy" id="471704"/>
    <lineage>
        <taxon>Eukaryota</taxon>
        <taxon>Metazoa</taxon>
        <taxon>Ecdysozoa</taxon>
        <taxon>Arthropoda</taxon>
        <taxon>Hexapoda</taxon>
        <taxon>Insecta</taxon>
        <taxon>Pterygota</taxon>
        <taxon>Neoptera</taxon>
        <taxon>Endopterygota</taxon>
        <taxon>Hymenoptera</taxon>
        <taxon>Apocrita</taxon>
        <taxon>Aculeata</taxon>
        <taxon>Formicoidea</taxon>
        <taxon>Formicidae</taxon>
        <taxon>Myrmicinae</taxon>
        <taxon>Trachymyrmex</taxon>
    </lineage>
</organism>